<protein>
    <recommendedName>
        <fullName evidence="3">Virus tail fibre assembly protein, lambda gpK</fullName>
    </recommendedName>
</protein>
<accession>A0A7Y8CDI4</accession>
<dbReference type="AlphaFoldDB" id="A0A7Y8CDI4"/>
<gene>
    <name evidence="1" type="ORF">HX845_14550</name>
</gene>
<name>A0A7Y8CDI4_9PSED</name>
<comment type="caution">
    <text evidence="1">The sequence shown here is derived from an EMBL/GenBank/DDBJ whole genome shotgun (WGS) entry which is preliminary data.</text>
</comment>
<dbReference type="Proteomes" id="UP000517547">
    <property type="component" value="Unassembled WGS sequence"/>
</dbReference>
<reference evidence="1 2" key="1">
    <citation type="submission" date="2020-04" db="EMBL/GenBank/DDBJ databases">
        <title>Molecular characterization of pseudomonads from Agaricus bisporus reveal novel blotch 2 pathogens in Western Europe.</title>
        <authorList>
            <person name="Taparia T."/>
            <person name="Krijger M."/>
            <person name="Haynes E."/>
            <person name="Elpinstone J.G."/>
            <person name="Noble R."/>
            <person name="Van Der Wolf J."/>
        </authorList>
    </citation>
    <scope>NUCLEOTIDE SEQUENCE [LARGE SCALE GENOMIC DNA]</scope>
    <source>
        <strain evidence="1 2">IPO3738</strain>
    </source>
</reference>
<sequence>MTIYINTDNGLFQSFPIPSGDSWREATEQELQDLSAALRKNENLIRESEWQAQEMLVIEDQRMAIEEEDPEALPGTDKEWLQYRTKVRKWIEGAEGYPEMTRRPVRPS</sequence>
<proteinExistence type="predicted"/>
<evidence type="ECO:0008006" key="3">
    <source>
        <dbReference type="Google" id="ProtNLM"/>
    </source>
</evidence>
<dbReference type="EMBL" id="JACAQE010000005">
    <property type="protein sequence ID" value="NWC14879.1"/>
    <property type="molecule type" value="Genomic_DNA"/>
</dbReference>
<dbReference type="RefSeq" id="WP_017127620.1">
    <property type="nucleotide sequence ID" value="NZ_JACAQE010000005.1"/>
</dbReference>
<evidence type="ECO:0000313" key="2">
    <source>
        <dbReference type="Proteomes" id="UP000517547"/>
    </source>
</evidence>
<organism evidence="1 2">
    <name type="scientific">Pseudomonas gingeri</name>
    <dbReference type="NCBI Taxonomy" id="117681"/>
    <lineage>
        <taxon>Bacteria</taxon>
        <taxon>Pseudomonadati</taxon>
        <taxon>Pseudomonadota</taxon>
        <taxon>Gammaproteobacteria</taxon>
        <taxon>Pseudomonadales</taxon>
        <taxon>Pseudomonadaceae</taxon>
        <taxon>Pseudomonas</taxon>
    </lineage>
</organism>
<evidence type="ECO:0000313" key="1">
    <source>
        <dbReference type="EMBL" id="NWC14879.1"/>
    </source>
</evidence>